<protein>
    <submittedName>
        <fullName evidence="2">Phosphotransferase enzyme family</fullName>
    </submittedName>
</protein>
<organism evidence="2 3">
    <name type="scientific">Mycobacterium parascrofulaceum ATCC BAA-614</name>
    <dbReference type="NCBI Taxonomy" id="525368"/>
    <lineage>
        <taxon>Bacteria</taxon>
        <taxon>Bacillati</taxon>
        <taxon>Actinomycetota</taxon>
        <taxon>Actinomycetes</taxon>
        <taxon>Mycobacteriales</taxon>
        <taxon>Mycobacteriaceae</taxon>
        <taxon>Mycobacterium</taxon>
        <taxon>Mycobacterium simiae complex</taxon>
    </lineage>
</organism>
<dbReference type="GO" id="GO:0016740">
    <property type="term" value="F:transferase activity"/>
    <property type="evidence" value="ECO:0007669"/>
    <property type="project" value="UniProtKB-KW"/>
</dbReference>
<dbReference type="InterPro" id="IPR051678">
    <property type="entry name" value="AGP_Transferase"/>
</dbReference>
<dbReference type="HOGENOM" id="CLU_007526_0_0_11"/>
<dbReference type="PANTHER" id="PTHR21310:SF40">
    <property type="entry name" value="AMINOGLYCOSIDE PHOSPHOTRANSFERASE DOMAIN-CONTAINING PROTEIN-RELATED"/>
    <property type="match status" value="1"/>
</dbReference>
<comment type="caution">
    <text evidence="2">The sequence shown here is derived from an EMBL/GenBank/DDBJ whole genome shotgun (WGS) entry which is preliminary data.</text>
</comment>
<keyword evidence="2" id="KW-0808">Transferase</keyword>
<evidence type="ECO:0000313" key="2">
    <source>
        <dbReference type="EMBL" id="EFG74102.1"/>
    </source>
</evidence>
<proteinExistence type="predicted"/>
<dbReference type="eggNOG" id="COG3173">
    <property type="taxonomic scope" value="Bacteria"/>
</dbReference>
<dbReference type="InterPro" id="IPR011009">
    <property type="entry name" value="Kinase-like_dom_sf"/>
</dbReference>
<dbReference type="InterPro" id="IPR041726">
    <property type="entry name" value="ACAD10_11_N"/>
</dbReference>
<reference evidence="2 3" key="1">
    <citation type="submission" date="2010-04" db="EMBL/GenBank/DDBJ databases">
        <authorList>
            <person name="Muzny D."/>
            <person name="Qin X."/>
            <person name="Deng J."/>
            <person name="Jiang H."/>
            <person name="Liu Y."/>
            <person name="Qu J."/>
            <person name="Song X.-Z."/>
            <person name="Zhang L."/>
            <person name="Thornton R."/>
            <person name="Coyle M."/>
            <person name="Francisco L."/>
            <person name="Jackson L."/>
            <person name="Javaid M."/>
            <person name="Korchina V."/>
            <person name="Kovar C."/>
            <person name="Mata R."/>
            <person name="Mathew T."/>
            <person name="Ngo R."/>
            <person name="Nguyen L."/>
            <person name="Nguyen N."/>
            <person name="Okwuonu G."/>
            <person name="Ongeri F."/>
            <person name="Pham C."/>
            <person name="Simmons D."/>
            <person name="Wilczek-Boney K."/>
            <person name="Hale W."/>
            <person name="Jakkamsetti A."/>
            <person name="Pham P."/>
            <person name="Ruth R."/>
            <person name="San Lucas F."/>
            <person name="Warren J."/>
            <person name="Zhang J."/>
            <person name="Zhao Z."/>
            <person name="Zhou C."/>
            <person name="Zhu D."/>
            <person name="Lee S."/>
            <person name="Bess C."/>
            <person name="Blankenburg K."/>
            <person name="Forbes L."/>
            <person name="Fu Q."/>
            <person name="Gubbala S."/>
            <person name="Hirani K."/>
            <person name="Jayaseelan J.C."/>
            <person name="Lara F."/>
            <person name="Munidasa M."/>
            <person name="Palculict T."/>
            <person name="Patil S."/>
            <person name="Pu L.-L."/>
            <person name="Saada N."/>
            <person name="Tang L."/>
            <person name="Weissenberger G."/>
            <person name="Zhu Y."/>
            <person name="Hemphill L."/>
            <person name="Shang Y."/>
            <person name="Youmans B."/>
            <person name="Ayvaz T."/>
            <person name="Ross M."/>
            <person name="Santibanez J."/>
            <person name="Aqrawi P."/>
            <person name="Gross S."/>
            <person name="Joshi V."/>
            <person name="Fowler G."/>
            <person name="Nazareth L."/>
            <person name="Reid J."/>
            <person name="Worley K."/>
            <person name="Petrosino J."/>
            <person name="Highlander S."/>
            <person name="Gibbs R."/>
        </authorList>
    </citation>
    <scope>NUCLEOTIDE SEQUENCE [LARGE SCALE GENOMIC DNA]</scope>
    <source>
        <strain evidence="2 3">ATCC BAA-614</strain>
    </source>
</reference>
<dbReference type="AlphaFoldDB" id="D5PIJ3"/>
<dbReference type="PANTHER" id="PTHR21310">
    <property type="entry name" value="AMINOGLYCOSIDE PHOSPHOTRANSFERASE-RELATED-RELATED"/>
    <property type="match status" value="1"/>
</dbReference>
<name>D5PIJ3_9MYCO</name>
<dbReference type="Proteomes" id="UP000003653">
    <property type="component" value="Unassembled WGS sequence"/>
</dbReference>
<keyword evidence="3" id="KW-1185">Reference proteome</keyword>
<accession>D5PIJ3</accession>
<dbReference type="Gene3D" id="3.90.1200.10">
    <property type="match status" value="1"/>
</dbReference>
<evidence type="ECO:0000313" key="3">
    <source>
        <dbReference type="Proteomes" id="UP000003653"/>
    </source>
</evidence>
<sequence length="322" mass="35017">MTELDSRELRRRLEVAGVSGVTPLPGGASSLTFEGALDDRPVVIKVAPPGVEPVGHRDVLRQARIVKALAGSGVPVPQVLWEDRGDPPVRPPLFVMSRVEGDCVEPLFDDCAAAPELPERYRNACRAMAALHNVKPAEIGLGGEPIVDAVAEVRRWSQTLETVDAALVPGWTRVRDALLGCAPTAMAPSVVHGDFRLGNLLADGPAINAVIDWEIWSVGDPRIDAGWFLINCDPDTYRRVASAAGLAPPVAELAEIYQERLRRRVTDLGWFRALACFKSAATWSLIVKHNRRRRAPRADWEAMAATLPGLLDRARSILDQCG</sequence>
<feature type="domain" description="Aminoglycoside phosphotransferase" evidence="1">
    <location>
        <begin position="21"/>
        <end position="237"/>
    </location>
</feature>
<dbReference type="Pfam" id="PF01636">
    <property type="entry name" value="APH"/>
    <property type="match status" value="1"/>
</dbReference>
<dbReference type="InterPro" id="IPR002575">
    <property type="entry name" value="Aminoglycoside_PTrfase"/>
</dbReference>
<evidence type="ECO:0000259" key="1">
    <source>
        <dbReference type="Pfam" id="PF01636"/>
    </source>
</evidence>
<dbReference type="CDD" id="cd05154">
    <property type="entry name" value="ACAD10_11_N-like"/>
    <property type="match status" value="1"/>
</dbReference>
<dbReference type="SUPFAM" id="SSF56112">
    <property type="entry name" value="Protein kinase-like (PK-like)"/>
    <property type="match status" value="1"/>
</dbReference>
<dbReference type="Gene3D" id="3.30.200.20">
    <property type="entry name" value="Phosphorylase Kinase, domain 1"/>
    <property type="match status" value="1"/>
</dbReference>
<dbReference type="EMBL" id="ADNV01000385">
    <property type="protein sequence ID" value="EFG74102.1"/>
    <property type="molecule type" value="Genomic_DNA"/>
</dbReference>
<gene>
    <name evidence="2" type="ORF">HMPREF0591_5987</name>
</gene>
<dbReference type="RefSeq" id="WP_007171183.1">
    <property type="nucleotide sequence ID" value="NZ_GG770558.1"/>
</dbReference>